<sequence length="519" mass="54816">MTATTFDPQQSEFVGLHASADTLFGVFRIERIRVALPLTELREVIPCPPTFSPLPARAPGLVGAVNLRHLVIPVLDLRKLQGIEETADDQVIVIVAQEGRVFGLIADEIEGVSRVSGDALMRMTVGGDLPSLFSHSFERPDDDAVVSLLDAEAIAALPGMPVVRDTGPRGVPVEAEGVVADASRRTVMLITCGAIGLAMEVNDVHSVIPTLTVRPSPLDGPACRGVVHLHGHAVPAVDPLGLLGLGGLPDSGPLRGVVLALPRGLIVLTVNDVAHIASVPNTDVLPLPPLGMPKSEFLTGVLQYESGRQYVMVDGAAMRRDAELDALAALGLPLDPRKASAATAQATGGPAAEPPRVGAQRTREGRRVVQSVRKFLTYHVGVEVGTLLSQIGEILPYPNEIIPLDSGGAIKGVFTHRRTSVPLLCLPTLLGHYQDIDPVASRVLLVAVERDDGTSSAVGFVVPALHAIEDSVWEESGGENEYSGLSLSNSPLVKIGTEDQGRMMPHIDLHRIAAAELAF</sequence>
<evidence type="ECO:0000313" key="4">
    <source>
        <dbReference type="Proteomes" id="UP001183643"/>
    </source>
</evidence>
<dbReference type="SMART" id="SM00260">
    <property type="entry name" value="CheW"/>
    <property type="match status" value="2"/>
</dbReference>
<dbReference type="AlphaFoldDB" id="A0AAE4CCB0"/>
<dbReference type="Gene3D" id="2.40.50.180">
    <property type="entry name" value="CheA-289, Domain 4"/>
    <property type="match status" value="2"/>
</dbReference>
<dbReference type="PANTHER" id="PTHR22617:SF23">
    <property type="entry name" value="CHEMOTAXIS PROTEIN CHEW"/>
    <property type="match status" value="1"/>
</dbReference>
<feature type="compositionally biased region" description="Low complexity" evidence="1">
    <location>
        <begin position="339"/>
        <end position="351"/>
    </location>
</feature>
<dbReference type="GO" id="GO:0007165">
    <property type="term" value="P:signal transduction"/>
    <property type="evidence" value="ECO:0007669"/>
    <property type="project" value="InterPro"/>
</dbReference>
<dbReference type="EMBL" id="JAVDYB010000001">
    <property type="protein sequence ID" value="MDR7279042.1"/>
    <property type="molecule type" value="Genomic_DNA"/>
</dbReference>
<dbReference type="SUPFAM" id="SSF50341">
    <property type="entry name" value="CheW-like"/>
    <property type="match status" value="3"/>
</dbReference>
<dbReference type="RefSeq" id="WP_310372339.1">
    <property type="nucleotide sequence ID" value="NZ_JAVDYB010000001.1"/>
</dbReference>
<dbReference type="InterPro" id="IPR036061">
    <property type="entry name" value="CheW-like_dom_sf"/>
</dbReference>
<dbReference type="InterPro" id="IPR002545">
    <property type="entry name" value="CheW-lke_dom"/>
</dbReference>
<protein>
    <submittedName>
        <fullName evidence="3">Purine-binding chemotaxis protein CheW</fullName>
    </submittedName>
</protein>
<accession>A0AAE4CCB0</accession>
<dbReference type="CDD" id="cd00588">
    <property type="entry name" value="CheW_like"/>
    <property type="match status" value="1"/>
</dbReference>
<organism evidence="3 4">
    <name type="scientific">Catenuloplanes atrovinosus</name>
    <dbReference type="NCBI Taxonomy" id="137266"/>
    <lineage>
        <taxon>Bacteria</taxon>
        <taxon>Bacillati</taxon>
        <taxon>Actinomycetota</taxon>
        <taxon>Actinomycetes</taxon>
        <taxon>Micromonosporales</taxon>
        <taxon>Micromonosporaceae</taxon>
        <taxon>Catenuloplanes</taxon>
    </lineage>
</organism>
<dbReference type="InterPro" id="IPR039315">
    <property type="entry name" value="CheW"/>
</dbReference>
<reference evidence="3" key="1">
    <citation type="submission" date="2023-07" db="EMBL/GenBank/DDBJ databases">
        <title>Sequencing the genomes of 1000 actinobacteria strains.</title>
        <authorList>
            <person name="Klenk H.-P."/>
        </authorList>
    </citation>
    <scope>NUCLEOTIDE SEQUENCE</scope>
    <source>
        <strain evidence="3">DSM 44707</strain>
    </source>
</reference>
<evidence type="ECO:0000256" key="1">
    <source>
        <dbReference type="SAM" id="MobiDB-lite"/>
    </source>
</evidence>
<evidence type="ECO:0000313" key="3">
    <source>
        <dbReference type="EMBL" id="MDR7279042.1"/>
    </source>
</evidence>
<name>A0AAE4CCB0_9ACTN</name>
<comment type="caution">
    <text evidence="3">The sequence shown here is derived from an EMBL/GenBank/DDBJ whole genome shotgun (WGS) entry which is preliminary data.</text>
</comment>
<dbReference type="Proteomes" id="UP001183643">
    <property type="component" value="Unassembled WGS sequence"/>
</dbReference>
<gene>
    <name evidence="3" type="ORF">J2S41_005820</name>
</gene>
<dbReference type="PROSITE" id="PS50851">
    <property type="entry name" value="CHEW"/>
    <property type="match status" value="2"/>
</dbReference>
<dbReference type="GO" id="GO:0006935">
    <property type="term" value="P:chemotaxis"/>
    <property type="evidence" value="ECO:0007669"/>
    <property type="project" value="InterPro"/>
</dbReference>
<feature type="domain" description="CheW-like" evidence="2">
    <location>
        <begin position="21"/>
        <end position="160"/>
    </location>
</feature>
<dbReference type="PANTHER" id="PTHR22617">
    <property type="entry name" value="CHEMOTAXIS SENSOR HISTIDINE KINASE-RELATED"/>
    <property type="match status" value="1"/>
</dbReference>
<feature type="domain" description="CheW-like" evidence="2">
    <location>
        <begin position="184"/>
        <end position="324"/>
    </location>
</feature>
<evidence type="ECO:0000259" key="2">
    <source>
        <dbReference type="PROSITE" id="PS50851"/>
    </source>
</evidence>
<proteinExistence type="predicted"/>
<feature type="region of interest" description="Disordered" evidence="1">
    <location>
        <begin position="339"/>
        <end position="364"/>
    </location>
</feature>
<dbReference type="GO" id="GO:0005829">
    <property type="term" value="C:cytosol"/>
    <property type="evidence" value="ECO:0007669"/>
    <property type="project" value="TreeGrafter"/>
</dbReference>
<keyword evidence="4" id="KW-1185">Reference proteome</keyword>
<dbReference type="Gene3D" id="2.30.30.40">
    <property type="entry name" value="SH3 Domains"/>
    <property type="match status" value="2"/>
</dbReference>
<dbReference type="Pfam" id="PF01584">
    <property type="entry name" value="CheW"/>
    <property type="match status" value="3"/>
</dbReference>